<dbReference type="EMBL" id="JAYWLC010000003">
    <property type="protein sequence ID" value="MER5171345.1"/>
    <property type="molecule type" value="Genomic_DNA"/>
</dbReference>
<protein>
    <submittedName>
        <fullName evidence="1">Uncharacterized protein</fullName>
    </submittedName>
</protein>
<dbReference type="Proteomes" id="UP001438953">
    <property type="component" value="Unassembled WGS sequence"/>
</dbReference>
<comment type="caution">
    <text evidence="1">The sequence shown here is derived from an EMBL/GenBank/DDBJ whole genome shotgun (WGS) entry which is preliminary data.</text>
</comment>
<dbReference type="RefSeq" id="WP_339114977.1">
    <property type="nucleotide sequence ID" value="NZ_JAYWLC010000003.1"/>
</dbReference>
<evidence type="ECO:0000313" key="1">
    <source>
        <dbReference type="EMBL" id="MER5171345.1"/>
    </source>
</evidence>
<sequence length="81" mass="9059">MPQTAAPPPEDMSRDEALRREYETALALHKFVIEPERDAVMFESFKAYRALMARLDAALPQHLEPGPVWTPAPVVASVEKA</sequence>
<name>A0ABV1SEM3_9RHOB</name>
<reference evidence="1 2" key="1">
    <citation type="submission" date="2024-06" db="EMBL/GenBank/DDBJ databases">
        <title>Thioclava kandeliae sp. nov. from a rhizosphere soil sample of Kandelia candel in a mangrove.</title>
        <authorList>
            <person name="Mu T."/>
        </authorList>
    </citation>
    <scope>NUCLEOTIDE SEQUENCE [LARGE SCALE GENOMIC DNA]</scope>
    <source>
        <strain evidence="1 2">CPCC 100088</strain>
    </source>
</reference>
<accession>A0ABV1SEM3</accession>
<evidence type="ECO:0000313" key="2">
    <source>
        <dbReference type="Proteomes" id="UP001438953"/>
    </source>
</evidence>
<organism evidence="1 2">
    <name type="scientific">Thioclava kandeliae</name>
    <dbReference type="NCBI Taxonomy" id="3070818"/>
    <lineage>
        <taxon>Bacteria</taxon>
        <taxon>Pseudomonadati</taxon>
        <taxon>Pseudomonadota</taxon>
        <taxon>Alphaproteobacteria</taxon>
        <taxon>Rhodobacterales</taxon>
        <taxon>Paracoccaceae</taxon>
        <taxon>Thioclava</taxon>
    </lineage>
</organism>
<keyword evidence="2" id="KW-1185">Reference proteome</keyword>
<gene>
    <name evidence="1" type="ORF">VSX56_06090</name>
</gene>
<proteinExistence type="predicted"/>